<dbReference type="Gene3D" id="2.160.10.10">
    <property type="entry name" value="Hexapeptide repeat proteins"/>
    <property type="match status" value="1"/>
</dbReference>
<dbReference type="InterPro" id="IPR011004">
    <property type="entry name" value="Trimer_LpxA-like_sf"/>
</dbReference>
<reference evidence="3 4" key="1">
    <citation type="submission" date="2019-03" db="EMBL/GenBank/DDBJ databases">
        <title>Genomics of glacier-inhabiting Cryobacterium strains.</title>
        <authorList>
            <person name="Liu Q."/>
            <person name="Xin Y.-H."/>
        </authorList>
    </citation>
    <scope>NUCLEOTIDE SEQUENCE [LARGE SCALE GENOMIC DNA]</scope>
    <source>
        <strain evidence="3 4">TMT1-23-1</strain>
    </source>
</reference>
<comment type="similarity">
    <text evidence="1">Belongs to the transferase hexapeptide repeat family.</text>
</comment>
<gene>
    <name evidence="3" type="ORF">E3T28_14530</name>
</gene>
<evidence type="ECO:0000313" key="4">
    <source>
        <dbReference type="Proteomes" id="UP000297853"/>
    </source>
</evidence>
<proteinExistence type="inferred from homology"/>
<dbReference type="InterPro" id="IPR051159">
    <property type="entry name" value="Hexapeptide_acetyltransf"/>
</dbReference>
<accession>A0ABY2ITU2</accession>
<keyword evidence="3" id="KW-0012">Acyltransferase</keyword>
<dbReference type="EMBL" id="SOGQ01000081">
    <property type="protein sequence ID" value="TFC94707.1"/>
    <property type="molecule type" value="Genomic_DNA"/>
</dbReference>
<evidence type="ECO:0000313" key="3">
    <source>
        <dbReference type="EMBL" id="TFC94707.1"/>
    </source>
</evidence>
<keyword evidence="2" id="KW-0808">Transferase</keyword>
<sequence length="164" mass="17194">MSAQLHLANLLSSLLPQTRAFGLRRAFYRAAGIHVGLNTRINGGVNIQHTNVRIGADTWIGRRSEIVSTVDAPVAIGARCDVSQDVLFITGSHEIGDPQRRAGTGRSLPISVGDGTWIGARVTLLGGAVLGRGVVVAAGSLVRDVFPDDVLVAGTPARIVRQLG</sequence>
<dbReference type="Pfam" id="PF14602">
    <property type="entry name" value="Hexapep_2"/>
    <property type="match status" value="1"/>
</dbReference>
<dbReference type="Pfam" id="PF00132">
    <property type="entry name" value="Hexapep"/>
    <property type="match status" value="1"/>
</dbReference>
<dbReference type="CDD" id="cd04647">
    <property type="entry name" value="LbH_MAT_like"/>
    <property type="match status" value="1"/>
</dbReference>
<evidence type="ECO:0000256" key="2">
    <source>
        <dbReference type="ARBA" id="ARBA00022679"/>
    </source>
</evidence>
<dbReference type="GO" id="GO:0016746">
    <property type="term" value="F:acyltransferase activity"/>
    <property type="evidence" value="ECO:0007669"/>
    <property type="project" value="UniProtKB-KW"/>
</dbReference>
<dbReference type="RefSeq" id="WP_134432625.1">
    <property type="nucleotide sequence ID" value="NZ_SOGQ01000081.1"/>
</dbReference>
<dbReference type="SUPFAM" id="SSF51161">
    <property type="entry name" value="Trimeric LpxA-like enzymes"/>
    <property type="match status" value="1"/>
</dbReference>
<protein>
    <submittedName>
        <fullName evidence="3">Acyltransferase</fullName>
    </submittedName>
</protein>
<dbReference type="Proteomes" id="UP000297853">
    <property type="component" value="Unassembled WGS sequence"/>
</dbReference>
<organism evidence="3 4">
    <name type="scientific">Cryobacterium sinapicolor</name>
    <dbReference type="NCBI Taxonomy" id="1259236"/>
    <lineage>
        <taxon>Bacteria</taxon>
        <taxon>Bacillati</taxon>
        <taxon>Actinomycetota</taxon>
        <taxon>Actinomycetes</taxon>
        <taxon>Micrococcales</taxon>
        <taxon>Microbacteriaceae</taxon>
        <taxon>Cryobacterium</taxon>
    </lineage>
</organism>
<dbReference type="PANTHER" id="PTHR23416:SF23">
    <property type="entry name" value="ACETYLTRANSFERASE C18B11.09C-RELATED"/>
    <property type="match status" value="1"/>
</dbReference>
<dbReference type="InterPro" id="IPR001451">
    <property type="entry name" value="Hexapep"/>
</dbReference>
<name>A0ABY2ITU2_9MICO</name>
<comment type="caution">
    <text evidence="3">The sequence shown here is derived from an EMBL/GenBank/DDBJ whole genome shotgun (WGS) entry which is preliminary data.</text>
</comment>
<keyword evidence="4" id="KW-1185">Reference proteome</keyword>
<evidence type="ECO:0000256" key="1">
    <source>
        <dbReference type="ARBA" id="ARBA00007274"/>
    </source>
</evidence>
<dbReference type="PANTHER" id="PTHR23416">
    <property type="entry name" value="SIALIC ACID SYNTHASE-RELATED"/>
    <property type="match status" value="1"/>
</dbReference>